<gene>
    <name evidence="4" type="ORF">MNBD_GAMMA05-629</name>
</gene>
<keyword evidence="2" id="KW-0808">Transferase</keyword>
<proteinExistence type="inferred from homology"/>
<dbReference type="CDD" id="cd04647">
    <property type="entry name" value="LbH_MAT_like"/>
    <property type="match status" value="1"/>
</dbReference>
<evidence type="ECO:0000313" key="4">
    <source>
        <dbReference type="EMBL" id="VAW52097.1"/>
    </source>
</evidence>
<dbReference type="InterPro" id="IPR001451">
    <property type="entry name" value="Hexapep"/>
</dbReference>
<dbReference type="AlphaFoldDB" id="A0A3B0WN80"/>
<dbReference type="PANTHER" id="PTHR23416">
    <property type="entry name" value="SIALIC ACID SYNTHASE-RELATED"/>
    <property type="match status" value="1"/>
</dbReference>
<evidence type="ECO:0000256" key="1">
    <source>
        <dbReference type="ARBA" id="ARBA00007274"/>
    </source>
</evidence>
<dbReference type="Pfam" id="PF00132">
    <property type="entry name" value="Hexapep"/>
    <property type="match status" value="1"/>
</dbReference>
<keyword evidence="3" id="KW-0472">Membrane</keyword>
<reference evidence="4" key="1">
    <citation type="submission" date="2018-06" db="EMBL/GenBank/DDBJ databases">
        <authorList>
            <person name="Zhirakovskaya E."/>
        </authorList>
    </citation>
    <scope>NUCLEOTIDE SEQUENCE</scope>
</reference>
<evidence type="ECO:0000256" key="3">
    <source>
        <dbReference type="SAM" id="Phobius"/>
    </source>
</evidence>
<dbReference type="EMBL" id="UOFE01000024">
    <property type="protein sequence ID" value="VAW52097.1"/>
    <property type="molecule type" value="Genomic_DNA"/>
</dbReference>
<keyword evidence="3" id="KW-0812">Transmembrane</keyword>
<dbReference type="GO" id="GO:0008374">
    <property type="term" value="F:O-acyltransferase activity"/>
    <property type="evidence" value="ECO:0007669"/>
    <property type="project" value="TreeGrafter"/>
</dbReference>
<accession>A0A3B0WN80</accession>
<evidence type="ECO:0008006" key="5">
    <source>
        <dbReference type="Google" id="ProtNLM"/>
    </source>
</evidence>
<comment type="similarity">
    <text evidence="1">Belongs to the transferase hexapeptide repeat family.</text>
</comment>
<sequence length="193" mass="21763">MLLFLDKIRHNAGFSKIISFFGYFYLAFWNHIFNKVPSYAFRNFVAKHIYGLKLGKSSNIHFGVTLLSPWRIKIGDNCNVQMHCLLDGRGNLIIHNNVDITLGVKIFTEQHNINSANYDTVKKEVVLHDNVVIGSYSLILPGVTVSEGAVIAAGSVVPKDIPEYVMAAGNPAIVKSDRNKEINYKLNFRRPFH</sequence>
<name>A0A3B0WN80_9ZZZZ</name>
<dbReference type="Gene3D" id="2.160.10.10">
    <property type="entry name" value="Hexapeptide repeat proteins"/>
    <property type="match status" value="1"/>
</dbReference>
<dbReference type="InterPro" id="IPR011004">
    <property type="entry name" value="Trimer_LpxA-like_sf"/>
</dbReference>
<keyword evidence="3" id="KW-1133">Transmembrane helix</keyword>
<protein>
    <recommendedName>
        <fullName evidence="5">Acetyltransferase</fullName>
    </recommendedName>
</protein>
<dbReference type="InterPro" id="IPR051159">
    <property type="entry name" value="Hexapeptide_acetyltransf"/>
</dbReference>
<feature type="transmembrane region" description="Helical" evidence="3">
    <location>
        <begin position="12"/>
        <end position="32"/>
    </location>
</feature>
<evidence type="ECO:0000256" key="2">
    <source>
        <dbReference type="ARBA" id="ARBA00022679"/>
    </source>
</evidence>
<organism evidence="4">
    <name type="scientific">hydrothermal vent metagenome</name>
    <dbReference type="NCBI Taxonomy" id="652676"/>
    <lineage>
        <taxon>unclassified sequences</taxon>
        <taxon>metagenomes</taxon>
        <taxon>ecological metagenomes</taxon>
    </lineage>
</organism>
<dbReference type="SUPFAM" id="SSF51161">
    <property type="entry name" value="Trimeric LpxA-like enzymes"/>
    <property type="match status" value="1"/>
</dbReference>
<dbReference type="GO" id="GO:0005829">
    <property type="term" value="C:cytosol"/>
    <property type="evidence" value="ECO:0007669"/>
    <property type="project" value="TreeGrafter"/>
</dbReference>
<dbReference type="PANTHER" id="PTHR23416:SF23">
    <property type="entry name" value="ACETYLTRANSFERASE C18B11.09C-RELATED"/>
    <property type="match status" value="1"/>
</dbReference>